<protein>
    <recommendedName>
        <fullName evidence="11">ABC transporter permease</fullName>
    </recommendedName>
</protein>
<comment type="subcellular location">
    <subcellularLocation>
        <location evidence="1">Cell membrane</location>
        <topology evidence="1">Multi-pass membrane protein</topology>
    </subcellularLocation>
</comment>
<feature type="transmembrane region" description="Helical" evidence="6">
    <location>
        <begin position="494"/>
        <end position="519"/>
    </location>
</feature>
<name>A0A150Y253_9BACT</name>
<feature type="transmembrane region" description="Helical" evidence="6">
    <location>
        <begin position="786"/>
        <end position="809"/>
    </location>
</feature>
<dbReference type="GO" id="GO:0022857">
    <property type="term" value="F:transmembrane transporter activity"/>
    <property type="evidence" value="ECO:0007669"/>
    <property type="project" value="TreeGrafter"/>
</dbReference>
<evidence type="ECO:0000256" key="6">
    <source>
        <dbReference type="SAM" id="Phobius"/>
    </source>
</evidence>
<feature type="domain" description="MacB-like periplasmic core" evidence="8">
    <location>
        <begin position="100"/>
        <end position="308"/>
    </location>
</feature>
<dbReference type="PANTHER" id="PTHR30572:SF18">
    <property type="entry name" value="ABC-TYPE MACROLIDE FAMILY EXPORT SYSTEM PERMEASE COMPONENT 2"/>
    <property type="match status" value="1"/>
</dbReference>
<keyword evidence="2" id="KW-1003">Cell membrane</keyword>
<sequence length="858" mass="97072">MKDFEQPKPPRWADRFLEWYCNPKLLEQIQGDVHELFFWRLEERGVKSAKRAFIWDIIRLFRWKNIKRKSSETTQFNNIAMFKNYFKIGWRNILRQKMPSFINITGLSCAIGCCLVAFMFIEPRVIRDQFHENGKNIYLVAHEAFIEGNLGKYGVFDSSLAKELPDKFPQIKRRTRMKGTQNIFRIKDNIFRSYVNYVDPDFLNSFSFPMVYGSKDVLKDPSKIVIDRSAAIRFFGDEYPIDKLLKVIYDEEEINFSVGGVIEDAPNNSSIRPGFLISYEVLENRGQTAQANAVTFIELEKETNALELERSFQSMVSVQNGLKPDAQYESIFLVPLESMAKSNLNGVPGGPPPMAPIILLISIAGFMLLLAISNYVNIAILMATRRVKEIGIRKTIGSKRSQIIVQFLTENLILCALSIFLGFVLARGFFMPWFNEMSGGTISLNLFSNRNLWLFLGLLLLVVTFLSGFYPAVYISKYKPSVIFSGKEKLGKRWGFSGALITFQLVLSIITIVGGIMFVRTNNMQKRIEWGFDKEDKILVNIPSSEVYPELLNKMMSLPGVEEAVATNAALGEAYGNTEFYLGDKKNRASFLSCSAKYPQFMGLELHEGRFFDPELISDSQSSVMVNYKFAEHYGIRIDDLIQIDSVFHKVVGVLNDFTYQGLSDKIEPIIIKAKPDSELNYLTLKVSAGTEMEMEDKIKKAWVDVVQNKPYIGFLQSRIFDSGSEDSRGLKNTMLFTSTLATILAAMGIFGLASLSIASKMKDIGIKKALGANLIQLTKSVYLKFGIMLSIAVVIGSTLAVFIIGIFLDEVYAYHDPVNFIPLFFAAAILTIVVFLTVTTQIGKVKKMNPAETLRMD</sequence>
<feature type="transmembrane region" description="Helical" evidence="6">
    <location>
        <begin position="101"/>
        <end position="121"/>
    </location>
</feature>
<evidence type="ECO:0000313" key="9">
    <source>
        <dbReference type="EMBL" id="KYG85004.1"/>
    </source>
</evidence>
<dbReference type="Pfam" id="PF12704">
    <property type="entry name" value="MacB_PCD"/>
    <property type="match status" value="2"/>
</dbReference>
<dbReference type="NCBIfam" id="NF038404">
    <property type="entry name" value="perm_prefix_2"/>
    <property type="match status" value="1"/>
</dbReference>
<reference evidence="9 10" key="1">
    <citation type="submission" date="2016-01" db="EMBL/GenBank/DDBJ databases">
        <title>Genome sequencing of Roseivirga seohaensis SW-152.</title>
        <authorList>
            <person name="Selvaratnam C."/>
            <person name="Thevarajoo S."/>
            <person name="Goh K.M."/>
            <person name="Ee R."/>
            <person name="Chan K.-G."/>
            <person name="Chong C.S."/>
        </authorList>
    </citation>
    <scope>NUCLEOTIDE SEQUENCE [LARGE SCALE GENOMIC DNA]</scope>
    <source>
        <strain evidence="9 10">SW-152</strain>
    </source>
</reference>
<keyword evidence="5 6" id="KW-0472">Membrane</keyword>
<proteinExistence type="predicted"/>
<dbReference type="RefSeq" id="WP_062300452.1">
    <property type="nucleotide sequence ID" value="NZ_LRPB01000006.1"/>
</dbReference>
<evidence type="ECO:0000259" key="8">
    <source>
        <dbReference type="Pfam" id="PF12704"/>
    </source>
</evidence>
<feature type="transmembrane region" description="Helical" evidence="6">
    <location>
        <begin position="735"/>
        <end position="759"/>
    </location>
</feature>
<evidence type="ECO:0008006" key="11">
    <source>
        <dbReference type="Google" id="ProtNLM"/>
    </source>
</evidence>
<feature type="domain" description="ABC3 transporter permease C-terminal" evidence="7">
    <location>
        <begin position="362"/>
        <end position="480"/>
    </location>
</feature>
<dbReference type="PANTHER" id="PTHR30572">
    <property type="entry name" value="MEMBRANE COMPONENT OF TRANSPORTER-RELATED"/>
    <property type="match status" value="1"/>
</dbReference>
<dbReference type="AlphaFoldDB" id="A0A150Y253"/>
<dbReference type="InterPro" id="IPR025857">
    <property type="entry name" value="MacB_PCD"/>
</dbReference>
<evidence type="ECO:0000259" key="7">
    <source>
        <dbReference type="Pfam" id="PF02687"/>
    </source>
</evidence>
<feature type="transmembrane region" description="Helical" evidence="6">
    <location>
        <begin position="357"/>
        <end position="382"/>
    </location>
</feature>
<feature type="transmembrane region" description="Helical" evidence="6">
    <location>
        <begin position="821"/>
        <end position="839"/>
    </location>
</feature>
<dbReference type="Proteomes" id="UP000075663">
    <property type="component" value="Unassembled WGS sequence"/>
</dbReference>
<organism evidence="9 10">
    <name type="scientific">Roseivirga seohaensis</name>
    <dbReference type="NCBI Taxonomy" id="1914963"/>
    <lineage>
        <taxon>Bacteria</taxon>
        <taxon>Pseudomonadati</taxon>
        <taxon>Bacteroidota</taxon>
        <taxon>Cytophagia</taxon>
        <taxon>Cytophagales</taxon>
        <taxon>Roseivirgaceae</taxon>
        <taxon>Roseivirga</taxon>
    </lineage>
</organism>
<dbReference type="GO" id="GO:0005886">
    <property type="term" value="C:plasma membrane"/>
    <property type="evidence" value="ECO:0007669"/>
    <property type="project" value="UniProtKB-SubCell"/>
</dbReference>
<gene>
    <name evidence="9" type="ORF">AWW67_17340</name>
</gene>
<dbReference type="EMBL" id="LRPB01000006">
    <property type="protein sequence ID" value="KYG85004.1"/>
    <property type="molecule type" value="Genomic_DNA"/>
</dbReference>
<evidence type="ECO:0000256" key="4">
    <source>
        <dbReference type="ARBA" id="ARBA00022989"/>
    </source>
</evidence>
<evidence type="ECO:0000256" key="5">
    <source>
        <dbReference type="ARBA" id="ARBA00023136"/>
    </source>
</evidence>
<feature type="transmembrane region" description="Helical" evidence="6">
    <location>
        <begin position="403"/>
        <end position="430"/>
    </location>
</feature>
<evidence type="ECO:0000313" key="10">
    <source>
        <dbReference type="Proteomes" id="UP000075663"/>
    </source>
</evidence>
<keyword evidence="4 6" id="KW-1133">Transmembrane helix</keyword>
<feature type="domain" description="MacB-like periplasmic core" evidence="8">
    <location>
        <begin position="523"/>
        <end position="662"/>
    </location>
</feature>
<dbReference type="Pfam" id="PF02687">
    <property type="entry name" value="FtsX"/>
    <property type="match status" value="2"/>
</dbReference>
<evidence type="ECO:0000256" key="1">
    <source>
        <dbReference type="ARBA" id="ARBA00004651"/>
    </source>
</evidence>
<keyword evidence="3 6" id="KW-0812">Transmembrane</keyword>
<accession>A0A150Y253</accession>
<comment type="caution">
    <text evidence="9">The sequence shown here is derived from an EMBL/GenBank/DDBJ whole genome shotgun (WGS) entry which is preliminary data.</text>
</comment>
<feature type="transmembrane region" description="Helical" evidence="6">
    <location>
        <begin position="452"/>
        <end position="473"/>
    </location>
</feature>
<dbReference type="InterPro" id="IPR047699">
    <property type="entry name" value="Permease_put_prefix"/>
</dbReference>
<dbReference type="InterPro" id="IPR003838">
    <property type="entry name" value="ABC3_permease_C"/>
</dbReference>
<feature type="domain" description="ABC3 transporter permease C-terminal" evidence="7">
    <location>
        <begin position="737"/>
        <end position="851"/>
    </location>
</feature>
<evidence type="ECO:0000256" key="3">
    <source>
        <dbReference type="ARBA" id="ARBA00022692"/>
    </source>
</evidence>
<dbReference type="STRING" id="1914963.AWW67_17340"/>
<dbReference type="InterPro" id="IPR050250">
    <property type="entry name" value="Macrolide_Exporter_MacB"/>
</dbReference>
<evidence type="ECO:0000256" key="2">
    <source>
        <dbReference type="ARBA" id="ARBA00022475"/>
    </source>
</evidence>